<evidence type="ECO:0000256" key="1">
    <source>
        <dbReference type="ARBA" id="ARBA00000085"/>
    </source>
</evidence>
<feature type="region of interest" description="Disordered" evidence="9">
    <location>
        <begin position="1"/>
        <end position="30"/>
    </location>
</feature>
<keyword evidence="5" id="KW-0547">Nucleotide-binding</keyword>
<feature type="transmembrane region" description="Helical" evidence="10">
    <location>
        <begin position="186"/>
        <end position="204"/>
    </location>
</feature>
<evidence type="ECO:0000313" key="12">
    <source>
        <dbReference type="EMBL" id="TDN44857.1"/>
    </source>
</evidence>
<keyword evidence="3" id="KW-0597">Phosphoprotein</keyword>
<protein>
    <recommendedName>
        <fullName evidence="2">histidine kinase</fullName>
        <ecNumber evidence="2">2.7.13.3</ecNumber>
    </recommendedName>
</protein>
<gene>
    <name evidence="12" type="ORF">EDF64_104261</name>
</gene>
<dbReference type="PANTHER" id="PTHR24421:SF10">
    <property type="entry name" value="NITRATE_NITRITE SENSOR PROTEIN NARQ"/>
    <property type="match status" value="1"/>
</dbReference>
<feature type="transmembrane region" description="Helical" evidence="10">
    <location>
        <begin position="101"/>
        <end position="116"/>
    </location>
</feature>
<dbReference type="PANTHER" id="PTHR24421">
    <property type="entry name" value="NITRATE/NITRITE SENSOR PROTEIN NARX-RELATED"/>
    <property type="match status" value="1"/>
</dbReference>
<feature type="transmembrane region" description="Helical" evidence="10">
    <location>
        <begin position="38"/>
        <end position="56"/>
    </location>
</feature>
<evidence type="ECO:0000256" key="10">
    <source>
        <dbReference type="SAM" id="Phobius"/>
    </source>
</evidence>
<dbReference type="OrthoDB" id="227596at2"/>
<dbReference type="EMBL" id="SNVW01000004">
    <property type="protein sequence ID" value="TDN44857.1"/>
    <property type="molecule type" value="Genomic_DNA"/>
</dbReference>
<evidence type="ECO:0000256" key="7">
    <source>
        <dbReference type="ARBA" id="ARBA00022840"/>
    </source>
</evidence>
<evidence type="ECO:0000256" key="4">
    <source>
        <dbReference type="ARBA" id="ARBA00022679"/>
    </source>
</evidence>
<feature type="region of interest" description="Disordered" evidence="9">
    <location>
        <begin position="215"/>
        <end position="234"/>
    </location>
</feature>
<evidence type="ECO:0000313" key="13">
    <source>
        <dbReference type="Proteomes" id="UP000295764"/>
    </source>
</evidence>
<feature type="transmembrane region" description="Helical" evidence="10">
    <location>
        <begin position="145"/>
        <end position="166"/>
    </location>
</feature>
<dbReference type="InterPro" id="IPR011712">
    <property type="entry name" value="Sig_transdc_His_kin_sub3_dim/P"/>
</dbReference>
<evidence type="ECO:0000256" key="2">
    <source>
        <dbReference type="ARBA" id="ARBA00012438"/>
    </source>
</evidence>
<comment type="catalytic activity">
    <reaction evidence="1">
        <text>ATP + protein L-histidine = ADP + protein N-phospho-L-histidine.</text>
        <dbReference type="EC" id="2.7.13.3"/>
    </reaction>
</comment>
<dbReference type="CDD" id="cd16917">
    <property type="entry name" value="HATPase_UhpB-NarQ-NarX-like"/>
    <property type="match status" value="1"/>
</dbReference>
<comment type="caution">
    <text evidence="12">The sequence shown here is derived from an EMBL/GenBank/DDBJ whole genome shotgun (WGS) entry which is preliminary data.</text>
</comment>
<dbReference type="GO" id="GO:0046983">
    <property type="term" value="F:protein dimerization activity"/>
    <property type="evidence" value="ECO:0007669"/>
    <property type="project" value="InterPro"/>
</dbReference>
<keyword evidence="4" id="KW-0808">Transferase</keyword>
<accession>A0A4R6DJG6</accession>
<keyword evidence="6 12" id="KW-0418">Kinase</keyword>
<keyword evidence="7" id="KW-0067">ATP-binding</keyword>
<dbReference type="Pfam" id="PF07730">
    <property type="entry name" value="HisKA_3"/>
    <property type="match status" value="1"/>
</dbReference>
<feature type="domain" description="Signal transduction histidine kinase subgroup 3 dimerisation and phosphoacceptor" evidence="11">
    <location>
        <begin position="243"/>
        <end position="308"/>
    </location>
</feature>
<dbReference type="Gene3D" id="3.30.565.10">
    <property type="entry name" value="Histidine kinase-like ATPase, C-terminal domain"/>
    <property type="match status" value="1"/>
</dbReference>
<dbReference type="InterPro" id="IPR050482">
    <property type="entry name" value="Sensor_HK_TwoCompSys"/>
</dbReference>
<dbReference type="GO" id="GO:0000155">
    <property type="term" value="F:phosphorelay sensor kinase activity"/>
    <property type="evidence" value="ECO:0007669"/>
    <property type="project" value="InterPro"/>
</dbReference>
<reference evidence="12 13" key="1">
    <citation type="submission" date="2019-03" db="EMBL/GenBank/DDBJ databases">
        <title>Genomic analyses of the natural microbiome of Caenorhabditis elegans.</title>
        <authorList>
            <person name="Samuel B."/>
        </authorList>
    </citation>
    <scope>NUCLEOTIDE SEQUENCE [LARGE SCALE GENOMIC DNA]</scope>
    <source>
        <strain evidence="12 13">JUb65</strain>
    </source>
</reference>
<dbReference type="EC" id="2.7.13.3" evidence="2"/>
<dbReference type="Proteomes" id="UP000295764">
    <property type="component" value="Unassembled WGS sequence"/>
</dbReference>
<dbReference type="Gene3D" id="1.20.5.1930">
    <property type="match status" value="1"/>
</dbReference>
<dbReference type="InterPro" id="IPR036890">
    <property type="entry name" value="HATPase_C_sf"/>
</dbReference>
<sequence length="462" mass="47630">MAPADPRDTSTAARDTGTTTSDTGTAARDTRRATRADVRIAALTALVAIGLMLALPPLDAADPDGTGTVYPAPGGAVWNLLALGLLAQSAVLLAARRAPRTTLVVVAAIPVLVAALAPSTLFGLTALPVVVAVVLATLRVPLARLWVPLAVTAALVVVGSGTSWAIGSGAFRASTAQGITGSGGQGVLQAVGAVGLPLVVALLVRSRREVRSARRAEATAVDREADARDREHDARVEAAVSRERAAMARELHDIAAHHLSGIALMSAVIDRQIDTDPDGAHEGVRQVREQSTAVLEDLRRLVGLLRDDAPAERAVETVAGIVDLVERARTRTAVDLEVRPGDHPLADGIGPLTQLAAYRTVQEALANVALHAPGAACSVVLDDRDADRLEIRVENGAATVPSVGTSPAGGNGIRGMRERADLVGARLQVGPTATGGWVVTLVVDREARPASDGTASDPEVVR</sequence>
<dbReference type="GO" id="GO:0016020">
    <property type="term" value="C:membrane"/>
    <property type="evidence" value="ECO:0007669"/>
    <property type="project" value="InterPro"/>
</dbReference>
<dbReference type="GO" id="GO:0005524">
    <property type="term" value="F:ATP binding"/>
    <property type="evidence" value="ECO:0007669"/>
    <property type="project" value="UniProtKB-KW"/>
</dbReference>
<proteinExistence type="predicted"/>
<evidence type="ECO:0000256" key="3">
    <source>
        <dbReference type="ARBA" id="ARBA00022553"/>
    </source>
</evidence>
<dbReference type="AlphaFoldDB" id="A0A4R6DJG6"/>
<organism evidence="12 13">
    <name type="scientific">Curtobacterium flaccumfaciens</name>
    <dbReference type="NCBI Taxonomy" id="2035"/>
    <lineage>
        <taxon>Bacteria</taxon>
        <taxon>Bacillati</taxon>
        <taxon>Actinomycetota</taxon>
        <taxon>Actinomycetes</taxon>
        <taxon>Micrococcales</taxon>
        <taxon>Microbacteriaceae</taxon>
        <taxon>Curtobacterium</taxon>
    </lineage>
</organism>
<evidence type="ECO:0000256" key="5">
    <source>
        <dbReference type="ARBA" id="ARBA00022741"/>
    </source>
</evidence>
<dbReference type="RefSeq" id="WP_133519515.1">
    <property type="nucleotide sequence ID" value="NZ_SNVW01000004.1"/>
</dbReference>
<keyword evidence="10" id="KW-0812">Transmembrane</keyword>
<feature type="compositionally biased region" description="Low complexity" evidence="9">
    <location>
        <begin position="9"/>
        <end position="27"/>
    </location>
</feature>
<feature type="transmembrane region" description="Helical" evidence="10">
    <location>
        <begin position="122"/>
        <end position="138"/>
    </location>
</feature>
<evidence type="ECO:0000256" key="8">
    <source>
        <dbReference type="ARBA" id="ARBA00023012"/>
    </source>
</evidence>
<name>A0A4R6DJG6_9MICO</name>
<keyword evidence="8" id="KW-0902">Two-component regulatory system</keyword>
<keyword evidence="10" id="KW-0472">Membrane</keyword>
<keyword evidence="10" id="KW-1133">Transmembrane helix</keyword>
<evidence type="ECO:0000256" key="6">
    <source>
        <dbReference type="ARBA" id="ARBA00022777"/>
    </source>
</evidence>
<evidence type="ECO:0000256" key="9">
    <source>
        <dbReference type="SAM" id="MobiDB-lite"/>
    </source>
</evidence>
<evidence type="ECO:0000259" key="11">
    <source>
        <dbReference type="Pfam" id="PF07730"/>
    </source>
</evidence>
<feature type="transmembrane region" description="Helical" evidence="10">
    <location>
        <begin position="76"/>
        <end position="94"/>
    </location>
</feature>